<sequence>MPSRGFHAPGINPEGDGLGYNTVSKARWNRSRYRPAVPVSEPPVNPQEKTRPTTRNPDWWRGAVIYQIYPRSFADTNGDGVGDLPGITAHLDHVARLGVDAIWISPFFKSPMKDFGYDVADYREIDPLFGTLADFDVLLARAHALGLKVIIDQVLSHTSDQHAWFQESRGSRDNPRADWYVWADPRPDGSPPNNWLSVFGGSAWQWDSRRRQYYLHSFLASQPDLNFHNPRVQAALIAEVRFWCERGVDGFRFDACNHQFHDAQLRDNPAASSGEQGSVSTVRPDNPYAMQRHLHDKSQPENLIFLEKLRRMLDLYGAASVGEVGDENAPPLMAAYTEHGRRLHMAYSFSLLTRDGSARHIRHQVEALERALSQTQGWGCWALSNHDVPRVATRWSPQGAPVEPLTRTLLALLLSLRGSVSLYQGEELGLPEADIPYERLQDPYGLAFWPEFKGRDGCRTPMPWVPDADHAGFCAPGATPWLPLGDGHAERAVAQQDGEAWSTLAFTRRVLAWRRQEARLRVGDLQFHDAPEPVLLLERRMPQDSRSLLLAFNLGPEPVNLRLPASLPDLVPVADAPLPSPVELSEGEEPRARPGERWWHLPPFGMALAETEDTLMLDFD</sequence>
<comment type="similarity">
    <text evidence="1">Belongs to the glycosyl hydrolase 13 family.</text>
</comment>
<dbReference type="Proteomes" id="UP000484255">
    <property type="component" value="Unassembled WGS sequence"/>
</dbReference>
<dbReference type="Pfam" id="PF00128">
    <property type="entry name" value="Alpha-amylase"/>
    <property type="match status" value="1"/>
</dbReference>
<dbReference type="AlphaFoldDB" id="A0A7C9TIS8"/>
<dbReference type="FunFam" id="3.90.400.10:FF:000002">
    <property type="entry name" value="Sucrose isomerase"/>
    <property type="match status" value="1"/>
</dbReference>
<evidence type="ECO:0000259" key="5">
    <source>
        <dbReference type="SMART" id="SM00642"/>
    </source>
</evidence>
<dbReference type="EMBL" id="JAAGOH010000002">
    <property type="protein sequence ID" value="NDY90065.1"/>
    <property type="molecule type" value="Genomic_DNA"/>
</dbReference>
<feature type="region of interest" description="Disordered" evidence="4">
    <location>
        <begin position="577"/>
        <end position="596"/>
    </location>
</feature>
<keyword evidence="7" id="KW-1185">Reference proteome</keyword>
<dbReference type="SMART" id="SM00642">
    <property type="entry name" value="Aamy"/>
    <property type="match status" value="1"/>
</dbReference>
<feature type="domain" description="Glycosyl hydrolase family 13 catalytic" evidence="5">
    <location>
        <begin position="67"/>
        <end position="459"/>
    </location>
</feature>
<evidence type="ECO:0000256" key="1">
    <source>
        <dbReference type="ARBA" id="ARBA00008061"/>
    </source>
</evidence>
<evidence type="ECO:0000313" key="6">
    <source>
        <dbReference type="EMBL" id="NDY90065.1"/>
    </source>
</evidence>
<dbReference type="GO" id="GO:0004556">
    <property type="term" value="F:alpha-amylase activity"/>
    <property type="evidence" value="ECO:0007669"/>
    <property type="project" value="TreeGrafter"/>
</dbReference>
<name>A0A7C9TIS8_9BURK</name>
<dbReference type="GO" id="GO:0009313">
    <property type="term" value="P:oligosaccharide catabolic process"/>
    <property type="evidence" value="ECO:0007669"/>
    <property type="project" value="TreeGrafter"/>
</dbReference>
<organism evidence="6 7">
    <name type="scientific">Ideonella livida</name>
    <dbReference type="NCBI Taxonomy" id="2707176"/>
    <lineage>
        <taxon>Bacteria</taxon>
        <taxon>Pseudomonadati</taxon>
        <taxon>Pseudomonadota</taxon>
        <taxon>Betaproteobacteria</taxon>
        <taxon>Burkholderiales</taxon>
        <taxon>Sphaerotilaceae</taxon>
        <taxon>Ideonella</taxon>
    </lineage>
</organism>
<proteinExistence type="inferred from homology"/>
<accession>A0A7C9TIS8</accession>
<evidence type="ECO:0000256" key="4">
    <source>
        <dbReference type="SAM" id="MobiDB-lite"/>
    </source>
</evidence>
<dbReference type="InterPro" id="IPR013780">
    <property type="entry name" value="Glyco_hydro_b"/>
</dbReference>
<evidence type="ECO:0000256" key="2">
    <source>
        <dbReference type="ARBA" id="ARBA00022801"/>
    </source>
</evidence>
<keyword evidence="2" id="KW-0378">Hydrolase</keyword>
<comment type="caution">
    <text evidence="6">The sequence shown here is derived from an EMBL/GenBank/DDBJ whole genome shotgun (WGS) entry which is preliminary data.</text>
</comment>
<protein>
    <submittedName>
        <fullName evidence="6">DUF3459 domain-containing protein</fullName>
    </submittedName>
</protein>
<dbReference type="Gene3D" id="3.20.20.80">
    <property type="entry name" value="Glycosidases"/>
    <property type="match status" value="2"/>
</dbReference>
<dbReference type="InterPro" id="IPR045857">
    <property type="entry name" value="O16G_dom_2"/>
</dbReference>
<evidence type="ECO:0000256" key="3">
    <source>
        <dbReference type="ARBA" id="ARBA00023295"/>
    </source>
</evidence>
<feature type="region of interest" description="Disordered" evidence="4">
    <location>
        <begin position="32"/>
        <end position="56"/>
    </location>
</feature>
<dbReference type="InterPro" id="IPR006047">
    <property type="entry name" value="GH13_cat_dom"/>
</dbReference>
<dbReference type="InterPro" id="IPR017853">
    <property type="entry name" value="GH"/>
</dbReference>
<dbReference type="SUPFAM" id="SSF51445">
    <property type="entry name" value="(Trans)glycosidases"/>
    <property type="match status" value="1"/>
</dbReference>
<dbReference type="CDD" id="cd11330">
    <property type="entry name" value="AmyAc_OligoGlu"/>
    <property type="match status" value="1"/>
</dbReference>
<dbReference type="Gene3D" id="3.90.400.10">
    <property type="entry name" value="Oligo-1,6-glucosidase, Domain 2"/>
    <property type="match status" value="1"/>
</dbReference>
<dbReference type="Gene3D" id="2.60.40.1180">
    <property type="entry name" value="Golgi alpha-mannosidase II"/>
    <property type="match status" value="1"/>
</dbReference>
<dbReference type="PANTHER" id="PTHR10357">
    <property type="entry name" value="ALPHA-AMYLASE FAMILY MEMBER"/>
    <property type="match status" value="1"/>
</dbReference>
<dbReference type="PANTHER" id="PTHR10357:SF179">
    <property type="entry name" value="NEUTRAL AND BASIC AMINO ACID TRANSPORT PROTEIN RBAT"/>
    <property type="match status" value="1"/>
</dbReference>
<reference evidence="6 7" key="1">
    <citation type="submission" date="2020-02" db="EMBL/GenBank/DDBJ databases">
        <title>Ideonella bacterium strain TBM-1.</title>
        <authorList>
            <person name="Chen W.-M."/>
        </authorList>
    </citation>
    <scope>NUCLEOTIDE SEQUENCE [LARGE SCALE GENOMIC DNA]</scope>
    <source>
        <strain evidence="6 7">TBM-1</strain>
    </source>
</reference>
<evidence type="ECO:0000313" key="7">
    <source>
        <dbReference type="Proteomes" id="UP000484255"/>
    </source>
</evidence>
<gene>
    <name evidence="6" type="ORF">G3A44_02540</name>
</gene>
<keyword evidence="3" id="KW-0326">Glycosidase</keyword>